<keyword evidence="10" id="KW-1185">Reference proteome</keyword>
<evidence type="ECO:0000256" key="4">
    <source>
        <dbReference type="ARBA" id="ARBA00022827"/>
    </source>
</evidence>
<evidence type="ECO:0000256" key="6">
    <source>
        <dbReference type="SAM" id="Coils"/>
    </source>
</evidence>
<dbReference type="Pfam" id="PF00732">
    <property type="entry name" value="GMC_oxred_N"/>
    <property type="match status" value="1"/>
</dbReference>
<keyword evidence="6" id="KW-0175">Coiled coil</keyword>
<dbReference type="InterPro" id="IPR012677">
    <property type="entry name" value="Nucleotide-bd_a/b_plait_sf"/>
</dbReference>
<gene>
    <name evidence="9" type="ORF">BGZ97_011878</name>
</gene>
<dbReference type="InterPro" id="IPR036188">
    <property type="entry name" value="FAD/NAD-bd_sf"/>
</dbReference>
<keyword evidence="4" id="KW-0274">FAD</keyword>
<evidence type="ECO:0000259" key="8">
    <source>
        <dbReference type="PROSITE" id="PS50102"/>
    </source>
</evidence>
<comment type="cofactor">
    <cofactor evidence="1">
        <name>FAD</name>
        <dbReference type="ChEBI" id="CHEBI:57692"/>
    </cofactor>
</comment>
<evidence type="ECO:0000256" key="2">
    <source>
        <dbReference type="ARBA" id="ARBA00010790"/>
    </source>
</evidence>
<sequence length="707" mass="76853">MSLTTLVATHDGGSGCLICQSKNQQIQAKDEVIRAKDAVIAAKDDAIAQKDQALKAERELREQLQKQLKLASAGVTKKASLVNIKSASSQAQEEKDALTIYIRNVTESVTYEMLHDAFSVFGTIRTLNVVHPKACAFVEFATPDAHQKALAATSVPVGDGHENVLTEKRVRKPQQNAGGGFTRRPSTNNLKSFASSGNLQASYNHNGGSNNNMNNAHAHHMISTAAAAPTHTGTPTPANSYHSMTKMNTKGTESNAKEDEGSLGNPGWSFKECLHYFKKSEVFNDPNLPAGHPHGPLTNRVRYPELETFDPAAHGTEGPWQVTFHHLFELSSRFVAASRAEGIPFNKDFNGESTLGVNRIQTFIQRDGIRSSLSRAFLRPGDVVPGGKNGRSAVRVVFGADAKRILFQVKRGVKMASGIVPKKIHGYFHTLAGVGANLQDHLGLSRTTFVAHGTGPLTTQIGEGVIFVRLEGIAPEWVAQEKANGTYQERASGPESPHLEIILLPGYVRRHGTILAPDFKSYYTVTALLMNPCSSGTFKITSSKSTDNRGDDVKGVVDPNYLAESFDARVLAQGVKFIRQTGRRLNNYPDVGGREVFPGEATVPDQDDKALERYVREAAETYYHPVGTCKMGPALDPTTVVDNRLNVHGIERIRVIDASVMPKLVAAHTCAPTVMIAERAADFIKEDWSSSTRTVRGVQTTVAEARL</sequence>
<feature type="coiled-coil region" evidence="6">
    <location>
        <begin position="43"/>
        <end position="74"/>
    </location>
</feature>
<dbReference type="Proteomes" id="UP000823405">
    <property type="component" value="Unassembled WGS sequence"/>
</dbReference>
<dbReference type="PROSITE" id="PS50102">
    <property type="entry name" value="RRM"/>
    <property type="match status" value="1"/>
</dbReference>
<evidence type="ECO:0000256" key="1">
    <source>
        <dbReference type="ARBA" id="ARBA00001974"/>
    </source>
</evidence>
<dbReference type="GO" id="GO:0050660">
    <property type="term" value="F:flavin adenine dinucleotide binding"/>
    <property type="evidence" value="ECO:0007669"/>
    <property type="project" value="InterPro"/>
</dbReference>
<dbReference type="Pfam" id="PF05199">
    <property type="entry name" value="GMC_oxred_C"/>
    <property type="match status" value="1"/>
</dbReference>
<dbReference type="SUPFAM" id="SSF54373">
    <property type="entry name" value="FAD-linked reductases, C-terminal domain"/>
    <property type="match status" value="1"/>
</dbReference>
<dbReference type="EMBL" id="JAAAIN010000718">
    <property type="protein sequence ID" value="KAG0311425.1"/>
    <property type="molecule type" value="Genomic_DNA"/>
</dbReference>
<dbReference type="InterPro" id="IPR007867">
    <property type="entry name" value="GMC_OxRtase_C"/>
</dbReference>
<comment type="caution">
    <text evidence="9">The sequence shown here is derived from an EMBL/GenBank/DDBJ whole genome shotgun (WGS) entry which is preliminary data.</text>
</comment>
<dbReference type="InterPro" id="IPR035979">
    <property type="entry name" value="RBD_domain_sf"/>
</dbReference>
<evidence type="ECO:0000256" key="3">
    <source>
        <dbReference type="ARBA" id="ARBA00022630"/>
    </source>
</evidence>
<dbReference type="Gene3D" id="3.30.560.10">
    <property type="entry name" value="Glucose Oxidase, domain 3"/>
    <property type="match status" value="2"/>
</dbReference>
<dbReference type="SMART" id="SM00360">
    <property type="entry name" value="RRM"/>
    <property type="match status" value="1"/>
</dbReference>
<dbReference type="OrthoDB" id="269227at2759"/>
<evidence type="ECO:0000313" key="10">
    <source>
        <dbReference type="Proteomes" id="UP000823405"/>
    </source>
</evidence>
<dbReference type="SUPFAM" id="SSF51905">
    <property type="entry name" value="FAD/NAD(P)-binding domain"/>
    <property type="match status" value="1"/>
</dbReference>
<proteinExistence type="inferred from homology"/>
<dbReference type="AlphaFoldDB" id="A0A9P6UMH5"/>
<dbReference type="PANTHER" id="PTHR11552:SF147">
    <property type="entry name" value="CHOLINE DEHYDROGENASE, MITOCHONDRIAL"/>
    <property type="match status" value="1"/>
</dbReference>
<organism evidence="9 10">
    <name type="scientific">Linnemannia gamsii</name>
    <dbReference type="NCBI Taxonomy" id="64522"/>
    <lineage>
        <taxon>Eukaryota</taxon>
        <taxon>Fungi</taxon>
        <taxon>Fungi incertae sedis</taxon>
        <taxon>Mucoromycota</taxon>
        <taxon>Mortierellomycotina</taxon>
        <taxon>Mortierellomycetes</taxon>
        <taxon>Mortierellales</taxon>
        <taxon>Mortierellaceae</taxon>
        <taxon>Linnemannia</taxon>
    </lineage>
</organism>
<dbReference type="GO" id="GO:0016614">
    <property type="term" value="F:oxidoreductase activity, acting on CH-OH group of donors"/>
    <property type="evidence" value="ECO:0007669"/>
    <property type="project" value="InterPro"/>
</dbReference>
<dbReference type="Gene3D" id="3.30.70.330">
    <property type="match status" value="1"/>
</dbReference>
<dbReference type="PANTHER" id="PTHR11552">
    <property type="entry name" value="GLUCOSE-METHANOL-CHOLINE GMC OXIDOREDUCTASE"/>
    <property type="match status" value="1"/>
</dbReference>
<dbReference type="SUPFAM" id="SSF54928">
    <property type="entry name" value="RNA-binding domain, RBD"/>
    <property type="match status" value="1"/>
</dbReference>
<feature type="region of interest" description="Disordered" evidence="7">
    <location>
        <begin position="173"/>
        <end position="211"/>
    </location>
</feature>
<evidence type="ECO:0000256" key="5">
    <source>
        <dbReference type="PROSITE-ProRule" id="PRU00176"/>
    </source>
</evidence>
<dbReference type="Pfam" id="PF00076">
    <property type="entry name" value="RRM_1"/>
    <property type="match status" value="1"/>
</dbReference>
<feature type="compositionally biased region" description="Polar residues" evidence="7">
    <location>
        <begin position="184"/>
        <end position="203"/>
    </location>
</feature>
<feature type="domain" description="RRM" evidence="8">
    <location>
        <begin position="98"/>
        <end position="177"/>
    </location>
</feature>
<protein>
    <recommendedName>
        <fullName evidence="8">RRM domain-containing protein</fullName>
    </recommendedName>
</protein>
<evidence type="ECO:0000313" key="9">
    <source>
        <dbReference type="EMBL" id="KAG0311425.1"/>
    </source>
</evidence>
<dbReference type="GO" id="GO:0003723">
    <property type="term" value="F:RNA binding"/>
    <property type="evidence" value="ECO:0007669"/>
    <property type="project" value="UniProtKB-UniRule"/>
</dbReference>
<reference evidence="9" key="1">
    <citation type="journal article" date="2020" name="Fungal Divers.">
        <title>Resolving the Mortierellaceae phylogeny through synthesis of multi-gene phylogenetics and phylogenomics.</title>
        <authorList>
            <person name="Vandepol N."/>
            <person name="Liber J."/>
            <person name="Desiro A."/>
            <person name="Na H."/>
            <person name="Kennedy M."/>
            <person name="Barry K."/>
            <person name="Grigoriev I.V."/>
            <person name="Miller A.N."/>
            <person name="O'Donnell K."/>
            <person name="Stajich J.E."/>
            <person name="Bonito G."/>
        </authorList>
    </citation>
    <scope>NUCLEOTIDE SEQUENCE</scope>
    <source>
        <strain evidence="9">NVP60</strain>
    </source>
</reference>
<comment type="similarity">
    <text evidence="2">Belongs to the GMC oxidoreductase family.</text>
</comment>
<dbReference type="InterPro" id="IPR000172">
    <property type="entry name" value="GMC_OxRdtase_N"/>
</dbReference>
<accession>A0A9P6UMH5</accession>
<dbReference type="InterPro" id="IPR012132">
    <property type="entry name" value="GMC_OxRdtase"/>
</dbReference>
<keyword evidence="3" id="KW-0285">Flavoprotein</keyword>
<dbReference type="InterPro" id="IPR000504">
    <property type="entry name" value="RRM_dom"/>
</dbReference>
<name>A0A9P6UMH5_9FUNG</name>
<evidence type="ECO:0000256" key="7">
    <source>
        <dbReference type="SAM" id="MobiDB-lite"/>
    </source>
</evidence>
<keyword evidence="5" id="KW-0694">RNA-binding</keyword>